<sequence>MSAFWLTAYVLVWPVIVAAVLYFIASAFFREWREARRKGVPLI</sequence>
<dbReference type="NCBIfam" id="NF038354">
    <property type="entry name" value="trnsprt_adja_43"/>
    <property type="match status" value="1"/>
</dbReference>
<name>A0A2X1C735_BREDI</name>
<dbReference type="InterPro" id="IPR049820">
    <property type="entry name" value="Trnsprt_adja_ssu-like"/>
</dbReference>
<organism evidence="2 3">
    <name type="scientific">Brevundimonas diminuta</name>
    <name type="common">Pseudomonas diminuta</name>
    <dbReference type="NCBI Taxonomy" id="293"/>
    <lineage>
        <taxon>Bacteria</taxon>
        <taxon>Pseudomonadati</taxon>
        <taxon>Pseudomonadota</taxon>
        <taxon>Alphaproteobacteria</taxon>
        <taxon>Caulobacterales</taxon>
        <taxon>Caulobacteraceae</taxon>
        <taxon>Brevundimonas</taxon>
    </lineage>
</organism>
<gene>
    <name evidence="2" type="ORF">NCTC11165_00602</name>
</gene>
<protein>
    <submittedName>
        <fullName evidence="2">Uncharacterized protein</fullName>
    </submittedName>
</protein>
<dbReference type="EMBL" id="UAQM01000001">
    <property type="protein sequence ID" value="SPU42456.1"/>
    <property type="molecule type" value="Genomic_DNA"/>
</dbReference>
<dbReference type="RefSeq" id="WP_218650254.1">
    <property type="nucleotide sequence ID" value="NZ_CP194727.1"/>
</dbReference>
<evidence type="ECO:0000256" key="1">
    <source>
        <dbReference type="SAM" id="Phobius"/>
    </source>
</evidence>
<evidence type="ECO:0000313" key="3">
    <source>
        <dbReference type="Proteomes" id="UP000250358"/>
    </source>
</evidence>
<keyword evidence="1" id="KW-0812">Transmembrane</keyword>
<feature type="transmembrane region" description="Helical" evidence="1">
    <location>
        <begin position="6"/>
        <end position="29"/>
    </location>
</feature>
<reference evidence="2 3" key="1">
    <citation type="submission" date="2018-06" db="EMBL/GenBank/DDBJ databases">
        <authorList>
            <consortium name="Pathogen Informatics"/>
            <person name="Doyle S."/>
        </authorList>
    </citation>
    <scope>NUCLEOTIDE SEQUENCE [LARGE SCALE GENOMIC DNA]</scope>
    <source>
        <strain evidence="2 3">NCTC11165</strain>
    </source>
</reference>
<dbReference type="AlphaFoldDB" id="A0A2X1C735"/>
<dbReference type="Proteomes" id="UP000250358">
    <property type="component" value="Unassembled WGS sequence"/>
</dbReference>
<evidence type="ECO:0000313" key="2">
    <source>
        <dbReference type="EMBL" id="SPU42456.1"/>
    </source>
</evidence>
<keyword evidence="1" id="KW-1133">Transmembrane helix</keyword>
<keyword evidence="1" id="KW-0472">Membrane</keyword>
<proteinExistence type="predicted"/>
<accession>A0A2X1C735</accession>